<evidence type="ECO:0000256" key="1">
    <source>
        <dbReference type="SAM" id="Phobius"/>
    </source>
</evidence>
<organism evidence="2">
    <name type="scientific">marine metagenome</name>
    <dbReference type="NCBI Taxonomy" id="408172"/>
    <lineage>
        <taxon>unclassified sequences</taxon>
        <taxon>metagenomes</taxon>
        <taxon>ecological metagenomes</taxon>
    </lineage>
</organism>
<gene>
    <name evidence="2" type="ORF">METZ01_LOCUS351103</name>
</gene>
<protein>
    <submittedName>
        <fullName evidence="2">Uncharacterized protein</fullName>
    </submittedName>
</protein>
<feature type="transmembrane region" description="Helical" evidence="1">
    <location>
        <begin position="44"/>
        <end position="67"/>
    </location>
</feature>
<evidence type="ECO:0000313" key="2">
    <source>
        <dbReference type="EMBL" id="SVC98249.1"/>
    </source>
</evidence>
<reference evidence="2" key="1">
    <citation type="submission" date="2018-05" db="EMBL/GenBank/DDBJ databases">
        <authorList>
            <person name="Lanie J.A."/>
            <person name="Ng W.-L."/>
            <person name="Kazmierczak K.M."/>
            <person name="Andrzejewski T.M."/>
            <person name="Davidsen T.M."/>
            <person name="Wayne K.J."/>
            <person name="Tettelin H."/>
            <person name="Glass J.I."/>
            <person name="Rusch D."/>
            <person name="Podicherti R."/>
            <person name="Tsui H.-C.T."/>
            <person name="Winkler M.E."/>
        </authorList>
    </citation>
    <scope>NUCLEOTIDE SEQUENCE</scope>
</reference>
<feature type="non-terminal residue" evidence="2">
    <location>
        <position position="1"/>
    </location>
</feature>
<name>A0A382RKP2_9ZZZZ</name>
<proteinExistence type="predicted"/>
<dbReference type="AlphaFoldDB" id="A0A382RKP2"/>
<keyword evidence="1" id="KW-1133">Transmembrane helix</keyword>
<dbReference type="EMBL" id="UINC01122438">
    <property type="protein sequence ID" value="SVC98249.1"/>
    <property type="molecule type" value="Genomic_DNA"/>
</dbReference>
<accession>A0A382RKP2</accession>
<keyword evidence="1" id="KW-0472">Membrane</keyword>
<sequence length="74" mass="8419">SQLVATLEDTIYGNLMIAVLTALVYGIFTWGATTLLRRGKHPNWYLLELILLWFWPIIITIGLLLSLEYGQPAE</sequence>
<feature type="transmembrane region" description="Helical" evidence="1">
    <location>
        <begin position="12"/>
        <end position="32"/>
    </location>
</feature>
<keyword evidence="1" id="KW-0812">Transmembrane</keyword>